<dbReference type="PANTHER" id="PTHR20958">
    <property type="entry name" value="GLYCINE N-ACYLTRANSFERASE-LIKE PROTEIN"/>
    <property type="match status" value="1"/>
</dbReference>
<dbReference type="CDD" id="cd04301">
    <property type="entry name" value="NAT_SF"/>
    <property type="match status" value="1"/>
</dbReference>
<reference evidence="2" key="2">
    <citation type="submission" date="2021-04" db="EMBL/GenBank/DDBJ databases">
        <authorList>
            <person name="Gilroy R."/>
        </authorList>
    </citation>
    <scope>NUCLEOTIDE SEQUENCE</scope>
    <source>
        <strain evidence="2">Gambia11-129</strain>
    </source>
</reference>
<evidence type="ECO:0000259" key="1">
    <source>
        <dbReference type="PROSITE" id="PS51186"/>
    </source>
</evidence>
<comment type="caution">
    <text evidence="2">The sequence shown here is derived from an EMBL/GenBank/DDBJ whole genome shotgun (WGS) entry which is preliminary data.</text>
</comment>
<sequence>MSDEKVIAAIEAFDKDSNEDIIAIIKEKSGEILHFSSYGVIVRHRENTLYVLPFDDSTALFSYIDEKTSLFSVRGDVFAKKMLSHFSLEMSEPCYFYIYRGERKGVDETLFYPVPLSDAALVSSQYRHHSDLESIKRAINENRIFGLYENSELVAFSGFHEEGSMGMLEVFPSYRRKGYGMMMEEYVINRAMELGRVPFCDVYISNEASIALQEKLFLERAESLHWWMWRK</sequence>
<protein>
    <submittedName>
        <fullName evidence="2">GNAT family N-acetyltransferase</fullName>
    </submittedName>
</protein>
<dbReference type="GO" id="GO:0016747">
    <property type="term" value="F:acyltransferase activity, transferring groups other than amino-acyl groups"/>
    <property type="evidence" value="ECO:0007669"/>
    <property type="project" value="InterPro"/>
</dbReference>
<dbReference type="Proteomes" id="UP000823936">
    <property type="component" value="Unassembled WGS sequence"/>
</dbReference>
<dbReference type="EMBL" id="DXHU01000015">
    <property type="protein sequence ID" value="HIV98868.1"/>
    <property type="molecule type" value="Genomic_DNA"/>
</dbReference>
<reference evidence="2" key="1">
    <citation type="journal article" date="2021" name="PeerJ">
        <title>Extensive microbial diversity within the chicken gut microbiome revealed by metagenomics and culture.</title>
        <authorList>
            <person name="Gilroy R."/>
            <person name="Ravi A."/>
            <person name="Getino M."/>
            <person name="Pursley I."/>
            <person name="Horton D.L."/>
            <person name="Alikhan N.F."/>
            <person name="Baker D."/>
            <person name="Gharbi K."/>
            <person name="Hall N."/>
            <person name="Watson M."/>
            <person name="Adriaenssens E.M."/>
            <person name="Foster-Nyarko E."/>
            <person name="Jarju S."/>
            <person name="Secka A."/>
            <person name="Antonio M."/>
            <person name="Oren A."/>
            <person name="Chaudhuri R.R."/>
            <person name="La Ragione R."/>
            <person name="Hildebrand F."/>
            <person name="Pallen M.J."/>
        </authorList>
    </citation>
    <scope>NUCLEOTIDE SEQUENCE</scope>
    <source>
        <strain evidence="2">Gambia11-129</strain>
    </source>
</reference>
<proteinExistence type="predicted"/>
<feature type="domain" description="N-acetyltransferase" evidence="1">
    <location>
        <begin position="109"/>
        <end position="231"/>
    </location>
</feature>
<dbReference type="Pfam" id="PF00583">
    <property type="entry name" value="Acetyltransf_1"/>
    <property type="match status" value="1"/>
</dbReference>
<dbReference type="InterPro" id="IPR000182">
    <property type="entry name" value="GNAT_dom"/>
</dbReference>
<dbReference type="PANTHER" id="PTHR20958:SF6">
    <property type="entry name" value="GLYCINE N-ACYLTRANSFERASE-LIKE PROTEIN"/>
    <property type="match status" value="1"/>
</dbReference>
<accession>A0A9D1PSS0</accession>
<dbReference type="PROSITE" id="PS51186">
    <property type="entry name" value="GNAT"/>
    <property type="match status" value="1"/>
</dbReference>
<dbReference type="InterPro" id="IPR053225">
    <property type="entry name" value="Acyl-CoA_N-acyltransferase"/>
</dbReference>
<evidence type="ECO:0000313" key="3">
    <source>
        <dbReference type="Proteomes" id="UP000823936"/>
    </source>
</evidence>
<organism evidence="2 3">
    <name type="scientific">Candidatus Ornithospirochaeta avicola</name>
    <dbReference type="NCBI Taxonomy" id="2840896"/>
    <lineage>
        <taxon>Bacteria</taxon>
        <taxon>Pseudomonadati</taxon>
        <taxon>Spirochaetota</taxon>
        <taxon>Spirochaetia</taxon>
        <taxon>Spirochaetales</taxon>
        <taxon>Spirochaetaceae</taxon>
        <taxon>Spirochaetaceae incertae sedis</taxon>
        <taxon>Candidatus Ornithospirochaeta</taxon>
    </lineage>
</organism>
<name>A0A9D1PSS0_9SPIO</name>
<dbReference type="SUPFAM" id="SSF55729">
    <property type="entry name" value="Acyl-CoA N-acyltransferases (Nat)"/>
    <property type="match status" value="1"/>
</dbReference>
<dbReference type="AlphaFoldDB" id="A0A9D1PSS0"/>
<evidence type="ECO:0000313" key="2">
    <source>
        <dbReference type="EMBL" id="HIV98868.1"/>
    </source>
</evidence>
<dbReference type="Gene3D" id="3.40.630.30">
    <property type="match status" value="1"/>
</dbReference>
<gene>
    <name evidence="2" type="ORF">IAB12_03685</name>
</gene>
<dbReference type="InterPro" id="IPR016181">
    <property type="entry name" value="Acyl_CoA_acyltransferase"/>
</dbReference>